<reference evidence="1 2" key="1">
    <citation type="journal article" date="2008" name="Proc. Natl. Acad. Sci. U.S.A.">
        <title>The genome of Cyanothece 51142, a unicellular diazotrophic cyanobacterium important in the marine nitrogen cycle.</title>
        <authorList>
            <person name="Welsh E.A."/>
            <person name="Liberton M."/>
            <person name="Stoeckel J."/>
            <person name="Loh T."/>
            <person name="Elvitigala T."/>
            <person name="Wang C."/>
            <person name="Wollam A."/>
            <person name="Fulton R.S."/>
            <person name="Clifton S.W."/>
            <person name="Jacobs J.M."/>
            <person name="Aurora R."/>
            <person name="Ghosh B.K."/>
            <person name="Sherman L.A."/>
            <person name="Smith R.D."/>
            <person name="Wilson R.K."/>
            <person name="Pakrasi H.B."/>
        </authorList>
    </citation>
    <scope>NUCLEOTIDE SEQUENCE [LARGE SCALE GENOMIC DNA]</scope>
    <source>
        <strain evidence="2">ATCC 51142 / BH68</strain>
    </source>
</reference>
<evidence type="ECO:0000313" key="2">
    <source>
        <dbReference type="Proteomes" id="UP000001203"/>
    </source>
</evidence>
<gene>
    <name evidence="1" type="ordered locus">cce_1271</name>
</gene>
<protein>
    <submittedName>
        <fullName evidence="1">Uncharacterized protein</fullName>
    </submittedName>
</protein>
<organism evidence="1 2">
    <name type="scientific">Crocosphaera subtropica (strain ATCC 51142 / BH68)</name>
    <name type="common">Cyanothece sp. (strain ATCC 51142)</name>
    <dbReference type="NCBI Taxonomy" id="43989"/>
    <lineage>
        <taxon>Bacteria</taxon>
        <taxon>Bacillati</taxon>
        <taxon>Cyanobacteriota</taxon>
        <taxon>Cyanophyceae</taxon>
        <taxon>Oscillatoriophycideae</taxon>
        <taxon>Chroococcales</taxon>
        <taxon>Aphanothecaceae</taxon>
        <taxon>Crocosphaera</taxon>
        <taxon>Crocosphaera subtropica</taxon>
    </lineage>
</organism>
<keyword evidence="2" id="KW-1185">Reference proteome</keyword>
<dbReference type="KEGG" id="cyt:cce_1271"/>
<dbReference type="Proteomes" id="UP000001203">
    <property type="component" value="Chromosome circular"/>
</dbReference>
<dbReference type="AlphaFoldDB" id="B1WVN4"/>
<dbReference type="STRING" id="43989.cce_1271"/>
<sequence length="46" mass="5080">MIEGYGNGVMGTEKSEKLATNLRITLNLVKLDLLFRQNSDVLSLPS</sequence>
<dbReference type="HOGENOM" id="CLU_3182704_0_0_3"/>
<name>B1WVN4_CROS5</name>
<evidence type="ECO:0000313" key="1">
    <source>
        <dbReference type="EMBL" id="ACB50621.1"/>
    </source>
</evidence>
<dbReference type="EMBL" id="CP000806">
    <property type="protein sequence ID" value="ACB50621.1"/>
    <property type="molecule type" value="Genomic_DNA"/>
</dbReference>
<proteinExistence type="predicted"/>
<accession>B1WVN4</accession>